<evidence type="ECO:0000256" key="5">
    <source>
        <dbReference type="ARBA" id="ARBA00022777"/>
    </source>
</evidence>
<dbReference type="InterPro" id="IPR050660">
    <property type="entry name" value="NEK_Ser/Thr_kinase"/>
</dbReference>
<name>A0A5J4WGM4_9EUKA</name>
<keyword evidence="4" id="KW-0547">Nucleotide-binding</keyword>
<dbReference type="InterPro" id="IPR011009">
    <property type="entry name" value="Kinase-like_dom_sf"/>
</dbReference>
<dbReference type="EC" id="2.7.11.1" evidence="1"/>
<comment type="catalytic activity">
    <reaction evidence="8">
        <text>L-seryl-[protein] + ATP = O-phospho-L-seryl-[protein] + ADP + H(+)</text>
        <dbReference type="Rhea" id="RHEA:17989"/>
        <dbReference type="Rhea" id="RHEA-COMP:9863"/>
        <dbReference type="Rhea" id="RHEA-COMP:11604"/>
        <dbReference type="ChEBI" id="CHEBI:15378"/>
        <dbReference type="ChEBI" id="CHEBI:29999"/>
        <dbReference type="ChEBI" id="CHEBI:30616"/>
        <dbReference type="ChEBI" id="CHEBI:83421"/>
        <dbReference type="ChEBI" id="CHEBI:456216"/>
        <dbReference type="EC" id="2.7.11.1"/>
    </reaction>
</comment>
<evidence type="ECO:0000256" key="2">
    <source>
        <dbReference type="ARBA" id="ARBA00022527"/>
    </source>
</evidence>
<dbReference type="InterPro" id="IPR008271">
    <property type="entry name" value="Ser/Thr_kinase_AS"/>
</dbReference>
<organism evidence="11 12">
    <name type="scientific">Streblomastix strix</name>
    <dbReference type="NCBI Taxonomy" id="222440"/>
    <lineage>
        <taxon>Eukaryota</taxon>
        <taxon>Metamonada</taxon>
        <taxon>Preaxostyla</taxon>
        <taxon>Oxymonadida</taxon>
        <taxon>Streblomastigidae</taxon>
        <taxon>Streblomastix</taxon>
    </lineage>
</organism>
<protein>
    <recommendedName>
        <fullName evidence="1">non-specific serine/threonine protein kinase</fullName>
        <ecNumber evidence="1">2.7.11.1</ecNumber>
    </recommendedName>
</protein>
<feature type="compositionally biased region" description="Low complexity" evidence="9">
    <location>
        <begin position="481"/>
        <end position="497"/>
    </location>
</feature>
<feature type="compositionally biased region" description="Low complexity" evidence="9">
    <location>
        <begin position="379"/>
        <end position="394"/>
    </location>
</feature>
<feature type="domain" description="Protein kinase" evidence="10">
    <location>
        <begin position="25"/>
        <end position="281"/>
    </location>
</feature>
<evidence type="ECO:0000256" key="3">
    <source>
        <dbReference type="ARBA" id="ARBA00022679"/>
    </source>
</evidence>
<reference evidence="11 12" key="1">
    <citation type="submission" date="2019-03" db="EMBL/GenBank/DDBJ databases">
        <title>Single cell metagenomics reveals metabolic interactions within the superorganism composed of flagellate Streblomastix strix and complex community of Bacteroidetes bacteria on its surface.</title>
        <authorList>
            <person name="Treitli S.C."/>
            <person name="Kolisko M."/>
            <person name="Husnik F."/>
            <person name="Keeling P."/>
            <person name="Hampl V."/>
        </authorList>
    </citation>
    <scope>NUCLEOTIDE SEQUENCE [LARGE SCALE GENOMIC DNA]</scope>
    <source>
        <strain evidence="11">ST1C</strain>
    </source>
</reference>
<comment type="catalytic activity">
    <reaction evidence="7">
        <text>L-threonyl-[protein] + ATP = O-phospho-L-threonyl-[protein] + ADP + H(+)</text>
        <dbReference type="Rhea" id="RHEA:46608"/>
        <dbReference type="Rhea" id="RHEA-COMP:11060"/>
        <dbReference type="Rhea" id="RHEA-COMP:11605"/>
        <dbReference type="ChEBI" id="CHEBI:15378"/>
        <dbReference type="ChEBI" id="CHEBI:30013"/>
        <dbReference type="ChEBI" id="CHEBI:30616"/>
        <dbReference type="ChEBI" id="CHEBI:61977"/>
        <dbReference type="ChEBI" id="CHEBI:456216"/>
        <dbReference type="EC" id="2.7.11.1"/>
    </reaction>
</comment>
<feature type="compositionally biased region" description="Basic and acidic residues" evidence="9">
    <location>
        <begin position="268"/>
        <end position="295"/>
    </location>
</feature>
<evidence type="ECO:0000256" key="9">
    <source>
        <dbReference type="SAM" id="MobiDB-lite"/>
    </source>
</evidence>
<feature type="region of interest" description="Disordered" evidence="9">
    <location>
        <begin position="350"/>
        <end position="422"/>
    </location>
</feature>
<dbReference type="GO" id="GO:0004674">
    <property type="term" value="F:protein serine/threonine kinase activity"/>
    <property type="evidence" value="ECO:0007669"/>
    <property type="project" value="UniProtKB-KW"/>
</dbReference>
<gene>
    <name evidence="11" type="ORF">EZS28_010649</name>
</gene>
<accession>A0A5J4WGM4</accession>
<dbReference type="AlphaFoldDB" id="A0A5J4WGM4"/>
<dbReference type="PANTHER" id="PTHR43671">
    <property type="entry name" value="SERINE/THREONINE-PROTEIN KINASE NEK"/>
    <property type="match status" value="1"/>
</dbReference>
<feature type="compositionally biased region" description="Pro residues" evidence="9">
    <location>
        <begin position="301"/>
        <end position="310"/>
    </location>
</feature>
<evidence type="ECO:0000313" key="12">
    <source>
        <dbReference type="Proteomes" id="UP000324800"/>
    </source>
</evidence>
<dbReference type="SMART" id="SM00220">
    <property type="entry name" value="S_TKc"/>
    <property type="match status" value="1"/>
</dbReference>
<dbReference type="PROSITE" id="PS50011">
    <property type="entry name" value="PROTEIN_KINASE_DOM"/>
    <property type="match status" value="1"/>
</dbReference>
<dbReference type="SUPFAM" id="SSF56112">
    <property type="entry name" value="Protein kinase-like (PK-like)"/>
    <property type="match status" value="1"/>
</dbReference>
<dbReference type="PROSITE" id="PS00108">
    <property type="entry name" value="PROTEIN_KINASE_ST"/>
    <property type="match status" value="1"/>
</dbReference>
<dbReference type="Pfam" id="PF00069">
    <property type="entry name" value="Pkinase"/>
    <property type="match status" value="1"/>
</dbReference>
<comment type="caution">
    <text evidence="11">The sequence shown here is derived from an EMBL/GenBank/DDBJ whole genome shotgun (WGS) entry which is preliminary data.</text>
</comment>
<proteinExistence type="predicted"/>
<evidence type="ECO:0000259" key="10">
    <source>
        <dbReference type="PROSITE" id="PS50011"/>
    </source>
</evidence>
<dbReference type="InterPro" id="IPR000719">
    <property type="entry name" value="Prot_kinase_dom"/>
</dbReference>
<evidence type="ECO:0000256" key="7">
    <source>
        <dbReference type="ARBA" id="ARBA00047899"/>
    </source>
</evidence>
<dbReference type="Gene3D" id="1.10.510.10">
    <property type="entry name" value="Transferase(Phosphotransferase) domain 1"/>
    <property type="match status" value="1"/>
</dbReference>
<evidence type="ECO:0000313" key="11">
    <source>
        <dbReference type="EMBL" id="KAA6393823.1"/>
    </source>
</evidence>
<dbReference type="OrthoDB" id="248923at2759"/>
<feature type="region of interest" description="Disordered" evidence="9">
    <location>
        <begin position="481"/>
        <end position="515"/>
    </location>
</feature>
<evidence type="ECO:0000256" key="4">
    <source>
        <dbReference type="ARBA" id="ARBA00022741"/>
    </source>
</evidence>
<feature type="compositionally biased region" description="Polar residues" evidence="9">
    <location>
        <begin position="395"/>
        <end position="414"/>
    </location>
</feature>
<dbReference type="PANTHER" id="PTHR43671:SF98">
    <property type="entry name" value="SERINE_THREONINE-PROTEIN KINASE NEK11"/>
    <property type="match status" value="1"/>
</dbReference>
<evidence type="ECO:0000256" key="1">
    <source>
        <dbReference type="ARBA" id="ARBA00012513"/>
    </source>
</evidence>
<evidence type="ECO:0000256" key="8">
    <source>
        <dbReference type="ARBA" id="ARBA00048679"/>
    </source>
</evidence>
<dbReference type="Proteomes" id="UP000324800">
    <property type="component" value="Unassembled WGS sequence"/>
</dbReference>
<feature type="region of interest" description="Disordered" evidence="9">
    <location>
        <begin position="268"/>
        <end position="311"/>
    </location>
</feature>
<keyword evidence="3" id="KW-0808">Transferase</keyword>
<evidence type="ECO:0000256" key="6">
    <source>
        <dbReference type="ARBA" id="ARBA00022840"/>
    </source>
</evidence>
<feature type="compositionally biased region" description="Polar residues" evidence="9">
    <location>
        <begin position="1"/>
        <end position="13"/>
    </location>
</feature>
<keyword evidence="2" id="KW-0723">Serine/threonine-protein kinase</keyword>
<feature type="region of interest" description="Disordered" evidence="9">
    <location>
        <begin position="1"/>
        <end position="24"/>
    </location>
</feature>
<dbReference type="EMBL" id="SNRW01002128">
    <property type="protein sequence ID" value="KAA6393823.1"/>
    <property type="molecule type" value="Genomic_DNA"/>
</dbReference>
<keyword evidence="6" id="KW-0067">ATP-binding</keyword>
<sequence>MSSFQPDPNAVQSEEQKKDSNFNNYIQGEKIGGGSYGIVYKIQHKESQQFFVWKKQTCLAKEEEPKLIKEIEFQQKYVHPNIVQFIDAFKHEGSYYIVMEFCGGGSLFSYYKKKRKNNEYISEDEAWRFLYEITDATGYLHSNRVLHRDIKPENVLLSTVGLSVKLIDFGESRQLTKKELFAVSVKGTQMYLCPEIQTQKKFDEKGDIYSIGMTMHEILTQDFPFIGTMFEMEYMKFNGKVAKEIDPSKYSQELIDLIREMRDLDPAKRPSAEQILSHDKVKQQLEKKKKQEPQEKTPQNTPSPPLPPLNPLVQQTVTVISHSPDQPSNIIQNQFQQTKHSVSPVAPNIKQQQDNTQKPYFRAPPPPLSHIIASKKQFSSSSPAPVQTSSQSPVNLQQQPDSFPLQQEPQQNKFHSPPPPIINQQQQYQQYNQNEQVNNQQRHISPVMKHQVSPPPLNIQQKNIPVQIPFEFIQPPLISEQQQQQFYQPQQQSKQQQNSPPIFPVFKHTSTSPSPPIFNLSGGMNTSQEPQVLQPIPTIIPTEDKIRNILQQISRSNIIQPIEVIGHLDQIESPLRNRFPSVCFWKTKDNESISTIRIGPTFLQSPNMSYFARLTARFIGNSKMTQQFIGITRVPDQNAQFNEKLALGTDSDSLRYDGLCGRVYHNNKPIFKNGLFKNNEDFVTVEVYIPSLEATSTPRQVLQQNLNMRYSTIDARPVFRQGGMNWFTPTITFAVNGQTQINSLENIPVPFCFCASRYYSGSAVELVSLAWGQNQTLEVLPDRQTFFW</sequence>
<dbReference type="GO" id="GO:0005524">
    <property type="term" value="F:ATP binding"/>
    <property type="evidence" value="ECO:0007669"/>
    <property type="project" value="UniProtKB-KW"/>
</dbReference>
<keyword evidence="5 11" id="KW-0418">Kinase</keyword>